<sequence>MSHEASGRFALIVAAGLLALLGGPLQAAPAAAAPQDSATQQSTAPVAKKKVARPHAKQVKKKPAPAKQAKPTAENAGDGVKTKDQSKLAAKPVPEATPQDEAQAAADAPASAALPASVANANAQFPEVAAADGATPGGMPAASQPAGSDPAAKPAADVPVMAPDEVNELDRAAEAEPQPATTAANAAAPTTAAQPPTVGTAQVESATSNDGAWDKASLVGKIFIAAGGLLTLASAARMFMA</sequence>
<protein>
    <submittedName>
        <fullName evidence="3">Uncharacterized protein</fullName>
    </submittedName>
</protein>
<dbReference type="EMBL" id="QYYD01000011">
    <property type="protein sequence ID" value="RJF74271.1"/>
    <property type="molecule type" value="Genomic_DNA"/>
</dbReference>
<evidence type="ECO:0000313" key="4">
    <source>
        <dbReference type="Proteomes" id="UP000285523"/>
    </source>
</evidence>
<feature type="region of interest" description="Disordered" evidence="1">
    <location>
        <begin position="26"/>
        <end position="110"/>
    </location>
</feature>
<comment type="caution">
    <text evidence="3">The sequence shown here is derived from an EMBL/GenBank/DDBJ whole genome shotgun (WGS) entry which is preliminary data.</text>
</comment>
<feature type="compositionally biased region" description="Basic residues" evidence="1">
    <location>
        <begin position="47"/>
        <end position="64"/>
    </location>
</feature>
<feature type="compositionally biased region" description="Low complexity" evidence="1">
    <location>
        <begin position="94"/>
        <end position="110"/>
    </location>
</feature>
<feature type="region of interest" description="Disordered" evidence="1">
    <location>
        <begin position="130"/>
        <end position="156"/>
    </location>
</feature>
<accession>A0A418VDM4</accession>
<evidence type="ECO:0000256" key="2">
    <source>
        <dbReference type="SAM" id="SignalP"/>
    </source>
</evidence>
<feature type="compositionally biased region" description="Polar residues" evidence="1">
    <location>
        <begin position="199"/>
        <end position="210"/>
    </location>
</feature>
<evidence type="ECO:0000256" key="1">
    <source>
        <dbReference type="SAM" id="MobiDB-lite"/>
    </source>
</evidence>
<dbReference type="Proteomes" id="UP000285523">
    <property type="component" value="Unassembled WGS sequence"/>
</dbReference>
<name>A0A418VDM4_RHOPL</name>
<feature type="chain" id="PRO_5019514456" evidence="2">
    <location>
        <begin position="28"/>
        <end position="241"/>
    </location>
</feature>
<feature type="region of interest" description="Disordered" evidence="1">
    <location>
        <begin position="168"/>
        <end position="210"/>
    </location>
</feature>
<gene>
    <name evidence="3" type="ORF">D4Q52_12240</name>
</gene>
<feature type="signal peptide" evidence="2">
    <location>
        <begin position="1"/>
        <end position="27"/>
    </location>
</feature>
<feature type="compositionally biased region" description="Low complexity" evidence="1">
    <location>
        <begin position="26"/>
        <end position="35"/>
    </location>
</feature>
<reference evidence="3 4" key="1">
    <citation type="submission" date="2018-09" db="EMBL/GenBank/DDBJ databases">
        <title>Draft genome sequence of Rhodopseudomonas palustris 2.1.18.</title>
        <authorList>
            <person name="Robertson S.L."/>
            <person name="Meyer T.E."/>
            <person name="Kyndt J.A."/>
        </authorList>
    </citation>
    <scope>NUCLEOTIDE SEQUENCE [LARGE SCALE GENOMIC DNA]</scope>
    <source>
        <strain evidence="3 4">2.1.18</strain>
    </source>
</reference>
<proteinExistence type="predicted"/>
<organism evidence="3 4">
    <name type="scientific">Rhodopseudomonas palustris</name>
    <dbReference type="NCBI Taxonomy" id="1076"/>
    <lineage>
        <taxon>Bacteria</taxon>
        <taxon>Pseudomonadati</taxon>
        <taxon>Pseudomonadota</taxon>
        <taxon>Alphaproteobacteria</taxon>
        <taxon>Hyphomicrobiales</taxon>
        <taxon>Nitrobacteraceae</taxon>
        <taxon>Rhodopseudomonas</taxon>
    </lineage>
</organism>
<dbReference type="AlphaFoldDB" id="A0A418VDM4"/>
<feature type="compositionally biased region" description="Low complexity" evidence="1">
    <location>
        <begin position="175"/>
        <end position="197"/>
    </location>
</feature>
<keyword evidence="2" id="KW-0732">Signal</keyword>
<evidence type="ECO:0000313" key="3">
    <source>
        <dbReference type="EMBL" id="RJF74271.1"/>
    </source>
</evidence>